<dbReference type="InterPro" id="IPR046037">
    <property type="entry name" value="DUF5995"/>
</dbReference>
<accession>A0ABT7SH35</accession>
<name>A0ABT7SH35_9CELL</name>
<dbReference type="RefSeq" id="WP_289455341.1">
    <property type="nucleotide sequence ID" value="NZ_JAUCGQ010000001.1"/>
</dbReference>
<comment type="caution">
    <text evidence="1">The sequence shown here is derived from an EMBL/GenBank/DDBJ whole genome shotgun (WGS) entry which is preliminary data.</text>
</comment>
<gene>
    <name evidence="1" type="ORF">QRT04_11260</name>
</gene>
<dbReference type="EMBL" id="JAUCGQ010000001">
    <property type="protein sequence ID" value="MDM7855508.1"/>
    <property type="molecule type" value="Genomic_DNA"/>
</dbReference>
<sequence length="260" mass="28087">MTTGDAGTIASVIARMEADLARLTAADDPRRYFHGVYLRTTRAVAEEVADGGFADPEWVLRWDVAFADLYLDALAAARQPGVEPVDAETAERTVSGPWRVAFGAPRDLPPLRHVLLGLNAHINYDLPQALLAVIPAADFASPAVRARREADHRHVDTVLSGRVAAEDDELTAVSRVGVLDRLLRPANRAASRRFLAEAREKVWHNATALDEARAAGPDALAARLAELERLCAARVQDLVSSRQVLLSLAVHGFGVRLTGA</sequence>
<proteinExistence type="predicted"/>
<protein>
    <submittedName>
        <fullName evidence="1">DUF5995 family protein</fullName>
    </submittedName>
</protein>
<keyword evidence="2" id="KW-1185">Reference proteome</keyword>
<reference evidence="1 2" key="1">
    <citation type="submission" date="2023-06" db="EMBL/GenBank/DDBJ databases">
        <title>Cellulomonas sp. MW4 Whole genome sequence.</title>
        <authorList>
            <person name="Park S."/>
        </authorList>
    </citation>
    <scope>NUCLEOTIDE SEQUENCE [LARGE SCALE GENOMIC DNA]</scope>
    <source>
        <strain evidence="1 2">MW4</strain>
    </source>
</reference>
<evidence type="ECO:0000313" key="1">
    <source>
        <dbReference type="EMBL" id="MDM7855508.1"/>
    </source>
</evidence>
<evidence type="ECO:0000313" key="2">
    <source>
        <dbReference type="Proteomes" id="UP001529338"/>
    </source>
</evidence>
<organism evidence="1 2">
    <name type="scientific">Cellulomonas alba</name>
    <dbReference type="NCBI Taxonomy" id="3053467"/>
    <lineage>
        <taxon>Bacteria</taxon>
        <taxon>Bacillati</taxon>
        <taxon>Actinomycetota</taxon>
        <taxon>Actinomycetes</taxon>
        <taxon>Micrococcales</taxon>
        <taxon>Cellulomonadaceae</taxon>
        <taxon>Cellulomonas</taxon>
    </lineage>
</organism>
<dbReference type="Proteomes" id="UP001529338">
    <property type="component" value="Unassembled WGS sequence"/>
</dbReference>
<dbReference type="Pfam" id="PF19458">
    <property type="entry name" value="DUF5995"/>
    <property type="match status" value="1"/>
</dbReference>